<dbReference type="AlphaFoldDB" id="A0A9Q8WAL2"/>
<evidence type="ECO:0000313" key="2">
    <source>
        <dbReference type="EMBL" id="UQC75545.1"/>
    </source>
</evidence>
<dbReference type="EMBL" id="CP019471">
    <property type="protein sequence ID" value="UQC75545.1"/>
    <property type="molecule type" value="Genomic_DNA"/>
</dbReference>
<dbReference type="Proteomes" id="UP000830671">
    <property type="component" value="Chromosome 1"/>
</dbReference>
<proteinExistence type="predicted"/>
<keyword evidence="3" id="KW-1185">Reference proteome</keyword>
<dbReference type="GeneID" id="73336243"/>
<evidence type="ECO:0000313" key="3">
    <source>
        <dbReference type="Proteomes" id="UP000830671"/>
    </source>
</evidence>
<sequence length="443" mass="47838">MPVVRHRGRDSGNRQQAISTVLWSLNEKQIEHPGILRCEAGMMQEVKNKLNNEGERAARAGSIIKKQSISLLVRVRSPPTGSARDLESVGICRETVQMVMEEASLRRYGTIESTITSFINLISKVRYLIAGTLASWTVTLGVRDDGAPVATILTGIRADVDGVDPDDWPRLCLMFGGRQAGAHGEAIATARADRCGTYRSSLFEKTRSEKESTSTVSLLYASSITVVHPSRLPLIFPHILPSSLSNTTRAAVITGVGGVISLLSFNEEDSSRGLCGERCGGRWFASALAQLPKVGSGSSYPLDHRARVLENPPAPSSFFLSHHIRGSPLHSSTLLLLGAGLVSRVLPSPSHPHRWFTMSVGPPLMRCDAPMPPNRDKCKWESSLAVLATWACLASATGLGRALDLQSQMSMASLHYGMKGPRSNVAPTRGHPPPSKSTLLLEP</sequence>
<dbReference type="RefSeq" id="XP_049137190.1">
    <property type="nucleotide sequence ID" value="XM_049281233.1"/>
</dbReference>
<dbReference type="KEGG" id="clup:CLUP02_02199"/>
<name>A0A9Q8WAL2_9PEZI</name>
<feature type="region of interest" description="Disordered" evidence="1">
    <location>
        <begin position="420"/>
        <end position="443"/>
    </location>
</feature>
<evidence type="ECO:0000256" key="1">
    <source>
        <dbReference type="SAM" id="MobiDB-lite"/>
    </source>
</evidence>
<organism evidence="2 3">
    <name type="scientific">Colletotrichum lupini</name>
    <dbReference type="NCBI Taxonomy" id="145971"/>
    <lineage>
        <taxon>Eukaryota</taxon>
        <taxon>Fungi</taxon>
        <taxon>Dikarya</taxon>
        <taxon>Ascomycota</taxon>
        <taxon>Pezizomycotina</taxon>
        <taxon>Sordariomycetes</taxon>
        <taxon>Hypocreomycetidae</taxon>
        <taxon>Glomerellales</taxon>
        <taxon>Glomerellaceae</taxon>
        <taxon>Colletotrichum</taxon>
        <taxon>Colletotrichum acutatum species complex</taxon>
    </lineage>
</organism>
<accession>A0A9Q8WAL2</accession>
<reference evidence="2" key="1">
    <citation type="journal article" date="2021" name="Mol. Plant Microbe Interact.">
        <title>Complete Genome Sequence of the Plant-Pathogenic Fungus Colletotrichum lupini.</title>
        <authorList>
            <person name="Baroncelli R."/>
            <person name="Pensec F."/>
            <person name="Da Lio D."/>
            <person name="Boufleur T."/>
            <person name="Vicente I."/>
            <person name="Sarrocco S."/>
            <person name="Picot A."/>
            <person name="Baraldi E."/>
            <person name="Sukno S."/>
            <person name="Thon M."/>
            <person name="Le Floch G."/>
        </authorList>
    </citation>
    <scope>NUCLEOTIDE SEQUENCE</scope>
    <source>
        <strain evidence="2">IMI 504893</strain>
    </source>
</reference>
<protein>
    <submittedName>
        <fullName evidence="2">Uncharacterized protein</fullName>
    </submittedName>
</protein>
<gene>
    <name evidence="2" type="ORF">CLUP02_02199</name>
</gene>